<proteinExistence type="predicted"/>
<accession>A0ACB9ACT4</accession>
<keyword evidence="2" id="KW-1185">Reference proteome</keyword>
<gene>
    <name evidence="1" type="ORF">L6452_25766</name>
</gene>
<dbReference type="Proteomes" id="UP001055879">
    <property type="component" value="Linkage Group LG08"/>
</dbReference>
<reference evidence="2" key="1">
    <citation type="journal article" date="2022" name="Mol. Ecol. Resour.">
        <title>The genomes of chicory, endive, great burdock and yacon provide insights into Asteraceae palaeo-polyploidization history and plant inulin production.</title>
        <authorList>
            <person name="Fan W."/>
            <person name="Wang S."/>
            <person name="Wang H."/>
            <person name="Wang A."/>
            <person name="Jiang F."/>
            <person name="Liu H."/>
            <person name="Zhao H."/>
            <person name="Xu D."/>
            <person name="Zhang Y."/>
        </authorList>
    </citation>
    <scope>NUCLEOTIDE SEQUENCE [LARGE SCALE GENOMIC DNA]</scope>
    <source>
        <strain evidence="2">cv. Niubang</strain>
    </source>
</reference>
<name>A0ACB9ACT4_ARCLA</name>
<reference evidence="1 2" key="2">
    <citation type="journal article" date="2022" name="Mol. Ecol. Resour.">
        <title>The genomes of chicory, endive, great burdock and yacon provide insights into Asteraceae paleo-polyploidization history and plant inulin production.</title>
        <authorList>
            <person name="Fan W."/>
            <person name="Wang S."/>
            <person name="Wang H."/>
            <person name="Wang A."/>
            <person name="Jiang F."/>
            <person name="Liu H."/>
            <person name="Zhao H."/>
            <person name="Xu D."/>
            <person name="Zhang Y."/>
        </authorList>
    </citation>
    <scope>NUCLEOTIDE SEQUENCE [LARGE SCALE GENOMIC DNA]</scope>
    <source>
        <strain evidence="2">cv. Niubang</strain>
    </source>
</reference>
<protein>
    <submittedName>
        <fullName evidence="1">Uncharacterized protein</fullName>
    </submittedName>
</protein>
<evidence type="ECO:0000313" key="1">
    <source>
        <dbReference type="EMBL" id="KAI3707336.1"/>
    </source>
</evidence>
<dbReference type="EMBL" id="CM042054">
    <property type="protein sequence ID" value="KAI3707336.1"/>
    <property type="molecule type" value="Genomic_DNA"/>
</dbReference>
<organism evidence="1 2">
    <name type="scientific">Arctium lappa</name>
    <name type="common">Greater burdock</name>
    <name type="synonym">Lappa major</name>
    <dbReference type="NCBI Taxonomy" id="4217"/>
    <lineage>
        <taxon>Eukaryota</taxon>
        <taxon>Viridiplantae</taxon>
        <taxon>Streptophyta</taxon>
        <taxon>Embryophyta</taxon>
        <taxon>Tracheophyta</taxon>
        <taxon>Spermatophyta</taxon>
        <taxon>Magnoliopsida</taxon>
        <taxon>eudicotyledons</taxon>
        <taxon>Gunneridae</taxon>
        <taxon>Pentapetalae</taxon>
        <taxon>asterids</taxon>
        <taxon>campanulids</taxon>
        <taxon>Asterales</taxon>
        <taxon>Asteraceae</taxon>
        <taxon>Carduoideae</taxon>
        <taxon>Cardueae</taxon>
        <taxon>Arctiinae</taxon>
        <taxon>Arctium</taxon>
    </lineage>
</organism>
<evidence type="ECO:0000313" key="2">
    <source>
        <dbReference type="Proteomes" id="UP001055879"/>
    </source>
</evidence>
<comment type="caution">
    <text evidence="1">The sequence shown here is derived from an EMBL/GenBank/DDBJ whole genome shotgun (WGS) entry which is preliminary data.</text>
</comment>
<sequence length="91" mass="10439">MLVCSGIQIVRTGESYGVSTRFWSNIRFYLYINCYLAVFSFAWLPCRRCSASLLNQVGFSSMSSCVEALLQECEQRQPTRLAFPDTFSWSL</sequence>